<dbReference type="SMART" id="SM00895">
    <property type="entry name" value="FCD"/>
    <property type="match status" value="1"/>
</dbReference>
<evidence type="ECO:0000313" key="5">
    <source>
        <dbReference type="EMBL" id="ERT58739.1"/>
    </source>
</evidence>
<dbReference type="GO" id="GO:0003677">
    <property type="term" value="F:DNA binding"/>
    <property type="evidence" value="ECO:0007669"/>
    <property type="project" value="UniProtKB-KW"/>
</dbReference>
<proteinExistence type="predicted"/>
<accession>U7UIL7</accession>
<dbReference type="InterPro" id="IPR011711">
    <property type="entry name" value="GntR_C"/>
</dbReference>
<comment type="caution">
    <text evidence="5">The sequence shown here is derived from an EMBL/GenBank/DDBJ whole genome shotgun (WGS) entry which is preliminary data.</text>
</comment>
<evidence type="ECO:0000256" key="3">
    <source>
        <dbReference type="ARBA" id="ARBA00023163"/>
    </source>
</evidence>
<dbReference type="SUPFAM" id="SSF48008">
    <property type="entry name" value="GntR ligand-binding domain-like"/>
    <property type="match status" value="1"/>
</dbReference>
<dbReference type="PATRIC" id="fig|1111454.3.peg.1525"/>
<dbReference type="Gene3D" id="1.20.120.530">
    <property type="entry name" value="GntR ligand-binding domain-like"/>
    <property type="match status" value="1"/>
</dbReference>
<evidence type="ECO:0000313" key="6">
    <source>
        <dbReference type="Proteomes" id="UP000017090"/>
    </source>
</evidence>
<dbReference type="InterPro" id="IPR000524">
    <property type="entry name" value="Tscrpt_reg_HTH_GntR"/>
</dbReference>
<organism evidence="5 6">
    <name type="scientific">Megasphaera vaginalis</name>
    <name type="common">ex Srinivasan et al. 2021</name>
    <dbReference type="NCBI Taxonomy" id="1111454"/>
    <lineage>
        <taxon>Bacteria</taxon>
        <taxon>Bacillati</taxon>
        <taxon>Bacillota</taxon>
        <taxon>Negativicutes</taxon>
        <taxon>Veillonellales</taxon>
        <taxon>Veillonellaceae</taxon>
        <taxon>Megasphaera</taxon>
    </lineage>
</organism>
<dbReference type="EMBL" id="AWXA01000041">
    <property type="protein sequence ID" value="ERT58739.1"/>
    <property type="molecule type" value="Genomic_DNA"/>
</dbReference>
<dbReference type="Proteomes" id="UP000017090">
    <property type="component" value="Unassembled WGS sequence"/>
</dbReference>
<gene>
    <name evidence="5" type="ORF">HMPREF1250_1857</name>
</gene>
<reference evidence="5 6" key="1">
    <citation type="submission" date="2013-09" db="EMBL/GenBank/DDBJ databases">
        <authorList>
            <person name="Durkin A.S."/>
            <person name="Haft D.R."/>
            <person name="McCorrison J."/>
            <person name="Torralba M."/>
            <person name="Gillis M."/>
            <person name="Haft D.H."/>
            <person name="Methe B."/>
            <person name="Sutton G."/>
            <person name="Nelson K.E."/>
        </authorList>
    </citation>
    <scope>NUCLEOTIDE SEQUENCE [LARGE SCALE GENOMIC DNA]</scope>
    <source>
        <strain evidence="5 6">BV3C16-1</strain>
    </source>
</reference>
<dbReference type="STRING" id="1111454.HMPREF1250_1857"/>
<dbReference type="Gene3D" id="1.10.10.10">
    <property type="entry name" value="Winged helix-like DNA-binding domain superfamily/Winged helix DNA-binding domain"/>
    <property type="match status" value="1"/>
</dbReference>
<keyword evidence="2" id="KW-0238">DNA-binding</keyword>
<evidence type="ECO:0000259" key="4">
    <source>
        <dbReference type="PROSITE" id="PS50949"/>
    </source>
</evidence>
<dbReference type="AlphaFoldDB" id="U7UIL7"/>
<dbReference type="PROSITE" id="PS50949">
    <property type="entry name" value="HTH_GNTR"/>
    <property type="match status" value="1"/>
</dbReference>
<sequence length="237" mass="27479">MNPQEIETMRNQNPFKSLNDIVYDILLQEILSFHICPGSRLTESTIAQELAVSRSPVKSALEKLAENNFIEKNKGYHVASFTRKEYDDAMDISYLIEPYAAGQAVSNLTEERLNILYALASEEKSVAKKAKLSGVSHAYYSDIMRLEYAFHSKIIEYSNNLLLQQIYEALKYKLFRYRSYLLYDPPHDFYDIIGNEHMIVCNNLKIGDKIIAEAVMRRHIAISQSKFQRVFKIENLF</sequence>
<dbReference type="eggNOG" id="COG1802">
    <property type="taxonomic scope" value="Bacteria"/>
</dbReference>
<evidence type="ECO:0000256" key="1">
    <source>
        <dbReference type="ARBA" id="ARBA00023015"/>
    </source>
</evidence>
<dbReference type="Pfam" id="PF00392">
    <property type="entry name" value="GntR"/>
    <property type="match status" value="1"/>
</dbReference>
<dbReference type="InterPro" id="IPR008920">
    <property type="entry name" value="TF_FadR/GntR_C"/>
</dbReference>
<feature type="domain" description="HTH gntR-type" evidence="4">
    <location>
        <begin position="16"/>
        <end position="85"/>
    </location>
</feature>
<dbReference type="RefSeq" id="WP_023054038.1">
    <property type="nucleotide sequence ID" value="NZ_AWXA01000041.1"/>
</dbReference>
<dbReference type="OrthoDB" id="1625652at2"/>
<protein>
    <submittedName>
        <fullName evidence="5">FCD domain protein</fullName>
    </submittedName>
</protein>
<dbReference type="PANTHER" id="PTHR43537">
    <property type="entry name" value="TRANSCRIPTIONAL REGULATOR, GNTR FAMILY"/>
    <property type="match status" value="1"/>
</dbReference>
<dbReference type="InterPro" id="IPR036388">
    <property type="entry name" value="WH-like_DNA-bd_sf"/>
</dbReference>
<dbReference type="InterPro" id="IPR036390">
    <property type="entry name" value="WH_DNA-bd_sf"/>
</dbReference>
<evidence type="ECO:0000256" key="2">
    <source>
        <dbReference type="ARBA" id="ARBA00023125"/>
    </source>
</evidence>
<keyword evidence="6" id="KW-1185">Reference proteome</keyword>
<keyword evidence="1" id="KW-0805">Transcription regulation</keyword>
<dbReference type="GO" id="GO:0003700">
    <property type="term" value="F:DNA-binding transcription factor activity"/>
    <property type="evidence" value="ECO:0007669"/>
    <property type="project" value="InterPro"/>
</dbReference>
<dbReference type="PANTHER" id="PTHR43537:SF24">
    <property type="entry name" value="GLUCONATE OPERON TRANSCRIPTIONAL REPRESSOR"/>
    <property type="match status" value="1"/>
</dbReference>
<dbReference type="SMART" id="SM00345">
    <property type="entry name" value="HTH_GNTR"/>
    <property type="match status" value="1"/>
</dbReference>
<dbReference type="Pfam" id="PF07729">
    <property type="entry name" value="FCD"/>
    <property type="match status" value="1"/>
</dbReference>
<keyword evidence="3" id="KW-0804">Transcription</keyword>
<dbReference type="SUPFAM" id="SSF46785">
    <property type="entry name" value="Winged helix' DNA-binding domain"/>
    <property type="match status" value="1"/>
</dbReference>
<name>U7UIL7_9FIRM</name>